<evidence type="ECO:0000256" key="1">
    <source>
        <dbReference type="SAM" id="MobiDB-lite"/>
    </source>
</evidence>
<dbReference type="EMBL" id="BAAAQM010000069">
    <property type="protein sequence ID" value="GAA2000767.1"/>
    <property type="molecule type" value="Genomic_DNA"/>
</dbReference>
<sequence length="142" mass="13821">MIIGFAIREVHGPLAGVRLTSETVPTPFTLAPGVWAVEAVVAPVALAVLGELEAAVVPDGAGVPVADAVSDGVAGAVAPPTVTTTVLAGSVTVFVVDPPKKTAPAPSPRPSATTAGSTVDSKPPVFFAAVRSGSGSGRGVSC</sequence>
<evidence type="ECO:0000313" key="2">
    <source>
        <dbReference type="EMBL" id="GAA2000767.1"/>
    </source>
</evidence>
<dbReference type="Proteomes" id="UP001499854">
    <property type="component" value="Unassembled WGS sequence"/>
</dbReference>
<organism evidence="2 3">
    <name type="scientific">Catenulispora subtropica</name>
    <dbReference type="NCBI Taxonomy" id="450798"/>
    <lineage>
        <taxon>Bacteria</taxon>
        <taxon>Bacillati</taxon>
        <taxon>Actinomycetota</taxon>
        <taxon>Actinomycetes</taxon>
        <taxon>Catenulisporales</taxon>
        <taxon>Catenulisporaceae</taxon>
        <taxon>Catenulispora</taxon>
    </lineage>
</organism>
<proteinExistence type="predicted"/>
<protein>
    <submittedName>
        <fullName evidence="2">Uncharacterized protein</fullName>
    </submittedName>
</protein>
<accession>A0ABN2T7E7</accession>
<reference evidence="2 3" key="1">
    <citation type="journal article" date="2019" name="Int. J. Syst. Evol. Microbiol.">
        <title>The Global Catalogue of Microorganisms (GCM) 10K type strain sequencing project: providing services to taxonomists for standard genome sequencing and annotation.</title>
        <authorList>
            <consortium name="The Broad Institute Genomics Platform"/>
            <consortium name="The Broad Institute Genome Sequencing Center for Infectious Disease"/>
            <person name="Wu L."/>
            <person name="Ma J."/>
        </authorList>
    </citation>
    <scope>NUCLEOTIDE SEQUENCE [LARGE SCALE GENOMIC DNA]</scope>
    <source>
        <strain evidence="2 3">JCM 16013</strain>
    </source>
</reference>
<feature type="region of interest" description="Disordered" evidence="1">
    <location>
        <begin position="98"/>
        <end position="121"/>
    </location>
</feature>
<gene>
    <name evidence="2" type="ORF">GCM10009838_77960</name>
</gene>
<comment type="caution">
    <text evidence="2">The sequence shown here is derived from an EMBL/GenBank/DDBJ whole genome shotgun (WGS) entry which is preliminary data.</text>
</comment>
<name>A0ABN2T7E7_9ACTN</name>
<keyword evidence="3" id="KW-1185">Reference proteome</keyword>
<evidence type="ECO:0000313" key="3">
    <source>
        <dbReference type="Proteomes" id="UP001499854"/>
    </source>
</evidence>